<dbReference type="OrthoDB" id="2624269at2759"/>
<feature type="region of interest" description="Disordered" evidence="1">
    <location>
        <begin position="91"/>
        <end position="137"/>
    </location>
</feature>
<gene>
    <name evidence="2" type="ORF">MVEN_00106300</name>
</gene>
<feature type="compositionally biased region" description="Pro residues" evidence="1">
    <location>
        <begin position="540"/>
        <end position="553"/>
    </location>
</feature>
<name>A0A8H6Z7J4_9AGAR</name>
<organism evidence="2 3">
    <name type="scientific">Mycena venus</name>
    <dbReference type="NCBI Taxonomy" id="2733690"/>
    <lineage>
        <taxon>Eukaryota</taxon>
        <taxon>Fungi</taxon>
        <taxon>Dikarya</taxon>
        <taxon>Basidiomycota</taxon>
        <taxon>Agaricomycotina</taxon>
        <taxon>Agaricomycetes</taxon>
        <taxon>Agaricomycetidae</taxon>
        <taxon>Agaricales</taxon>
        <taxon>Marasmiineae</taxon>
        <taxon>Mycenaceae</taxon>
        <taxon>Mycena</taxon>
    </lineage>
</organism>
<dbReference type="Proteomes" id="UP000620124">
    <property type="component" value="Unassembled WGS sequence"/>
</dbReference>
<dbReference type="EMBL" id="JACAZI010000001">
    <property type="protein sequence ID" value="KAF7372449.1"/>
    <property type="molecule type" value="Genomic_DNA"/>
</dbReference>
<comment type="caution">
    <text evidence="2">The sequence shown here is derived from an EMBL/GenBank/DDBJ whole genome shotgun (WGS) entry which is preliminary data.</text>
</comment>
<proteinExistence type="predicted"/>
<feature type="compositionally biased region" description="Polar residues" evidence="1">
    <location>
        <begin position="99"/>
        <end position="116"/>
    </location>
</feature>
<dbReference type="AlphaFoldDB" id="A0A8H6Z7J4"/>
<protein>
    <submittedName>
        <fullName evidence="2">Uncharacterized protein</fullName>
    </submittedName>
</protein>
<evidence type="ECO:0000313" key="3">
    <source>
        <dbReference type="Proteomes" id="UP000620124"/>
    </source>
</evidence>
<evidence type="ECO:0000256" key="1">
    <source>
        <dbReference type="SAM" id="MobiDB-lite"/>
    </source>
</evidence>
<sequence length="553" mass="61854">MPVMNIEDLSNVIPAQIIPPVPAVPSPFGTQVPGSYFLPPPWAFPYTVPGYPNYVGYPHYPQALGTLSQPPVLAPDPAQSTSAHHPPIRVAISHPTEPVPSSSDTITHSAAPQTDSSSEDEKPPSRSTVSPAWDPWPDGNFEQDFTWKEFHAANELPVHWASSEKYQSACGNVLATFVAIRRQTGHESTGLHGPEKSVSEISPVLFNKDRIKSERRTVKRQGNLAYSDFTQFAQFEIDNPGFVIFSQFGAVTVIVMQTSFMVAQLVKNHIIHRDAINSIVSNGAHGYFLEHNAILLMSSSYCLGLDCWVPGIMTYANGGTQEHYFLHFLAMFESMASYAEKKGCKITDAAFKNVVDFSAPQRLGFVEAFVVFWRRRKDDFRTDEELRKVASSLLKGCQEHFRDQVNRIKKISAVVPPGLQDAFVNQAMGLLEAVDYDGFNQRLDALLKNFPKTDKWVEWWARESYAKMLFEPFREMPFEEWDSIPSTTNPAESQHYKIYSAIGKKHELISGLKGLRQLADHYALLESAASGRRLETPSPQSVPPPQRQTPDSP</sequence>
<reference evidence="2" key="1">
    <citation type="submission" date="2020-05" db="EMBL/GenBank/DDBJ databases">
        <title>Mycena genomes resolve the evolution of fungal bioluminescence.</title>
        <authorList>
            <person name="Tsai I.J."/>
        </authorList>
    </citation>
    <scope>NUCLEOTIDE SEQUENCE</scope>
    <source>
        <strain evidence="2">CCC161011</strain>
    </source>
</reference>
<evidence type="ECO:0000313" key="2">
    <source>
        <dbReference type="EMBL" id="KAF7372449.1"/>
    </source>
</evidence>
<keyword evidence="3" id="KW-1185">Reference proteome</keyword>
<feature type="region of interest" description="Disordered" evidence="1">
    <location>
        <begin position="529"/>
        <end position="553"/>
    </location>
</feature>
<accession>A0A8H6Z7J4</accession>